<protein>
    <submittedName>
        <fullName evidence="1">Uncharacterized protein</fullName>
    </submittedName>
</protein>
<dbReference type="AlphaFoldDB" id="A0A165YVM5"/>
<gene>
    <name evidence="1" type="ORF">FIBSPDRAFT_701580</name>
</gene>
<feature type="non-terminal residue" evidence="1">
    <location>
        <position position="1"/>
    </location>
</feature>
<feature type="non-terminal residue" evidence="1">
    <location>
        <position position="166"/>
    </location>
</feature>
<evidence type="ECO:0000313" key="1">
    <source>
        <dbReference type="EMBL" id="KZP09962.1"/>
    </source>
</evidence>
<dbReference type="EMBL" id="KV417689">
    <property type="protein sequence ID" value="KZP09962.1"/>
    <property type="molecule type" value="Genomic_DNA"/>
</dbReference>
<keyword evidence="2" id="KW-1185">Reference proteome</keyword>
<proteinExistence type="predicted"/>
<dbReference type="PANTHER" id="PTHR33481:SF1">
    <property type="entry name" value="ENDONUCLEASE_EXONUCLEASE_PHOSPHATASE DOMAIN-CONTAINING PROTEIN-RELATED"/>
    <property type="match status" value="1"/>
</dbReference>
<organism evidence="1 2">
    <name type="scientific">Athelia psychrophila</name>
    <dbReference type="NCBI Taxonomy" id="1759441"/>
    <lineage>
        <taxon>Eukaryota</taxon>
        <taxon>Fungi</taxon>
        <taxon>Dikarya</taxon>
        <taxon>Basidiomycota</taxon>
        <taxon>Agaricomycotina</taxon>
        <taxon>Agaricomycetes</taxon>
        <taxon>Agaricomycetidae</taxon>
        <taxon>Atheliales</taxon>
        <taxon>Atheliaceae</taxon>
        <taxon>Athelia</taxon>
    </lineage>
</organism>
<name>A0A165YVM5_9AGAM</name>
<evidence type="ECO:0000313" key="2">
    <source>
        <dbReference type="Proteomes" id="UP000076532"/>
    </source>
</evidence>
<dbReference type="Proteomes" id="UP000076532">
    <property type="component" value="Unassembled WGS sequence"/>
</dbReference>
<sequence>FEPDKFALIHFTRKRERTPNGPRKTRLIPGPALQLGDVTIQPSESTRFLGVFLDKTLKFQVHANVALGKGLKYMLAAKRLQKGKRGVPLRQGTQLYTGVVIPKMLYAAEIWCEPIRALKEGGKVRQGSVGFANKFTPIQRLAVLFTTGGMKSTATTVLDAHTDYLP</sequence>
<reference evidence="1 2" key="1">
    <citation type="journal article" date="2016" name="Mol. Biol. Evol.">
        <title>Comparative Genomics of Early-Diverging Mushroom-Forming Fungi Provides Insights into the Origins of Lignocellulose Decay Capabilities.</title>
        <authorList>
            <person name="Nagy L.G."/>
            <person name="Riley R."/>
            <person name="Tritt A."/>
            <person name="Adam C."/>
            <person name="Daum C."/>
            <person name="Floudas D."/>
            <person name="Sun H."/>
            <person name="Yadav J.S."/>
            <person name="Pangilinan J."/>
            <person name="Larsson K.H."/>
            <person name="Matsuura K."/>
            <person name="Barry K."/>
            <person name="Labutti K."/>
            <person name="Kuo R."/>
            <person name="Ohm R.A."/>
            <person name="Bhattacharya S.S."/>
            <person name="Shirouzu T."/>
            <person name="Yoshinaga Y."/>
            <person name="Martin F.M."/>
            <person name="Grigoriev I.V."/>
            <person name="Hibbett D.S."/>
        </authorList>
    </citation>
    <scope>NUCLEOTIDE SEQUENCE [LARGE SCALE GENOMIC DNA]</scope>
    <source>
        <strain evidence="1 2">CBS 109695</strain>
    </source>
</reference>
<dbReference type="STRING" id="436010.A0A165YVM5"/>
<dbReference type="OrthoDB" id="3261222at2759"/>
<accession>A0A165YVM5</accession>
<dbReference type="PANTHER" id="PTHR33481">
    <property type="entry name" value="REVERSE TRANSCRIPTASE"/>
    <property type="match status" value="1"/>
</dbReference>